<dbReference type="FunFam" id="1.10.287.130:FF:000001">
    <property type="entry name" value="Two-component sensor histidine kinase"/>
    <property type="match status" value="1"/>
</dbReference>
<evidence type="ECO:0000313" key="13">
    <source>
        <dbReference type="Proteomes" id="UP000297938"/>
    </source>
</evidence>
<keyword evidence="5" id="KW-0808">Transferase</keyword>
<dbReference type="EC" id="2.7.13.3" evidence="3"/>
<organism evidence="12 13">
    <name type="scientific">Carnobacterium divergens</name>
    <name type="common">Lactobacillus divergens</name>
    <dbReference type="NCBI Taxonomy" id="2748"/>
    <lineage>
        <taxon>Bacteria</taxon>
        <taxon>Bacillati</taxon>
        <taxon>Bacillota</taxon>
        <taxon>Bacilli</taxon>
        <taxon>Lactobacillales</taxon>
        <taxon>Carnobacteriaceae</taxon>
        <taxon>Carnobacterium</taxon>
    </lineage>
</organism>
<dbReference type="SUPFAM" id="SSF47384">
    <property type="entry name" value="Homodimeric domain of signal transducing histidine kinase"/>
    <property type="match status" value="1"/>
</dbReference>
<feature type="transmembrane region" description="Helical" evidence="9">
    <location>
        <begin position="174"/>
        <end position="193"/>
    </location>
</feature>
<dbReference type="InterPro" id="IPR004358">
    <property type="entry name" value="Sig_transdc_His_kin-like_C"/>
</dbReference>
<dbReference type="InterPro" id="IPR003594">
    <property type="entry name" value="HATPase_dom"/>
</dbReference>
<dbReference type="SUPFAM" id="SSF55874">
    <property type="entry name" value="ATPase domain of HSP90 chaperone/DNA topoisomerase II/histidine kinase"/>
    <property type="match status" value="1"/>
</dbReference>
<dbReference type="Pfam" id="PF00672">
    <property type="entry name" value="HAMP"/>
    <property type="match status" value="1"/>
</dbReference>
<dbReference type="Gene3D" id="6.10.340.10">
    <property type="match status" value="1"/>
</dbReference>
<dbReference type="InterPro" id="IPR050351">
    <property type="entry name" value="BphY/WalK/GraS-like"/>
</dbReference>
<sequence>MTKLNSIVFRTWLVTMAIVAFCLISSTVIYSYIYQKHVQEIYLSDFKDSIKSIEKRVNTDPLFVLENTDKFTSYDSHLFFYLEYDDQKAVFYNDFYNELPKNYLTQLLNRKDVKEIIHSGKDSVLLKEESNEENKNGSFILKVNFFEHDGKRGVLYSYGDLSFLTKIAKKMTEWTAFIFVMLLILSVLFYQFLKYRIGTPLANMRDVAFEYAKNDFSHQVPVNSKDELSQLALAMNKMGKSLEAIGMSTKQEKELLAHIVSSMTTGILYYNRDKTLLTSNPTGDDFLSRWRLNGQYHESEILPYVLDGKIDEVIEKRNGLSFELEIDDAYFNLNLVPLFSEAPYIVRGVLITIQNMTKERRLDTMRVDFINNVSHELRTPLVMIRGYSEAILDDVAETNEEKHEMAKIIWEESERMSRMVNEMLDLSRMEAGYIELTKTEVDLHEFFKDLLTRFGQLAESNQVRLDLEIQDDMTSYWMDEDKMNQVLFNLINNAIRHTSLAEPTDGIRYVKLSIHLDEVMDELLIEIIDNGTGISKQDLPFIFERFYKADKARVMNKQNQTGTGIGLSIVKNIVEEHDGYMEVQSEVNTKTRFIIHLPCLDEQDKHE</sequence>
<feature type="transmembrane region" description="Helical" evidence="9">
    <location>
        <begin position="12"/>
        <end position="33"/>
    </location>
</feature>
<evidence type="ECO:0000256" key="4">
    <source>
        <dbReference type="ARBA" id="ARBA00022553"/>
    </source>
</evidence>
<dbReference type="AlphaFoldDB" id="A0A7Z8G4S0"/>
<keyword evidence="7" id="KW-0902">Two-component regulatory system</keyword>
<protein>
    <recommendedName>
        <fullName evidence="3">histidine kinase</fullName>
        <ecNumber evidence="3">2.7.13.3</ecNumber>
    </recommendedName>
</protein>
<accession>A0A7Z8G4S0</accession>
<dbReference type="Proteomes" id="UP000297938">
    <property type="component" value="Unassembled WGS sequence"/>
</dbReference>
<dbReference type="PANTHER" id="PTHR42878">
    <property type="entry name" value="TWO-COMPONENT HISTIDINE KINASE"/>
    <property type="match status" value="1"/>
</dbReference>
<evidence type="ECO:0000256" key="8">
    <source>
        <dbReference type="ARBA" id="ARBA00023136"/>
    </source>
</evidence>
<dbReference type="PANTHER" id="PTHR42878:SF3">
    <property type="entry name" value="HISTIDINE PROTEIN KINASE SAES"/>
    <property type="match status" value="1"/>
</dbReference>
<dbReference type="Gene3D" id="3.30.565.10">
    <property type="entry name" value="Histidine kinase-like ATPase, C-terminal domain"/>
    <property type="match status" value="1"/>
</dbReference>
<dbReference type="PROSITE" id="PS50885">
    <property type="entry name" value="HAMP"/>
    <property type="match status" value="1"/>
</dbReference>
<dbReference type="GO" id="GO:0016020">
    <property type="term" value="C:membrane"/>
    <property type="evidence" value="ECO:0007669"/>
    <property type="project" value="UniProtKB-SubCell"/>
</dbReference>
<dbReference type="SMART" id="SM00388">
    <property type="entry name" value="HisKA"/>
    <property type="match status" value="1"/>
</dbReference>
<feature type="domain" description="HAMP" evidence="11">
    <location>
        <begin position="195"/>
        <end position="247"/>
    </location>
</feature>
<dbReference type="EMBL" id="NRPP01000017">
    <property type="protein sequence ID" value="TFJ25042.1"/>
    <property type="molecule type" value="Genomic_DNA"/>
</dbReference>
<dbReference type="PRINTS" id="PR00344">
    <property type="entry name" value="BCTRLSENSOR"/>
</dbReference>
<dbReference type="Pfam" id="PF00512">
    <property type="entry name" value="HisKA"/>
    <property type="match status" value="1"/>
</dbReference>
<evidence type="ECO:0000256" key="5">
    <source>
        <dbReference type="ARBA" id="ARBA00022679"/>
    </source>
</evidence>
<keyword evidence="9" id="KW-1133">Transmembrane helix</keyword>
<evidence type="ECO:0000256" key="9">
    <source>
        <dbReference type="SAM" id="Phobius"/>
    </source>
</evidence>
<comment type="catalytic activity">
    <reaction evidence="1">
        <text>ATP + protein L-histidine = ADP + protein N-phospho-L-histidine.</text>
        <dbReference type="EC" id="2.7.13.3"/>
    </reaction>
</comment>
<dbReference type="Gene3D" id="1.10.287.130">
    <property type="match status" value="1"/>
</dbReference>
<dbReference type="GO" id="GO:0007234">
    <property type="term" value="P:osmosensory signaling via phosphorelay pathway"/>
    <property type="evidence" value="ECO:0007669"/>
    <property type="project" value="TreeGrafter"/>
</dbReference>
<dbReference type="CDD" id="cd00075">
    <property type="entry name" value="HATPase"/>
    <property type="match status" value="1"/>
</dbReference>
<gene>
    <name evidence="12" type="ORF">CKN69_10500</name>
</gene>
<dbReference type="InterPro" id="IPR036097">
    <property type="entry name" value="HisK_dim/P_sf"/>
</dbReference>
<proteinExistence type="predicted"/>
<evidence type="ECO:0000259" key="11">
    <source>
        <dbReference type="PROSITE" id="PS50885"/>
    </source>
</evidence>
<reference evidence="12 13" key="1">
    <citation type="journal article" date="2018" name="Int. J. Food Microbiol.">
        <title>Growth of Carnobacterium spp. isolated from chilled vacuum-packaged meat under relevant acidic conditions.</title>
        <authorList>
            <person name="Zhang P."/>
            <person name="Badoni M."/>
            <person name="Ganzle M."/>
            <person name="Yang X."/>
        </authorList>
    </citation>
    <scope>NUCLEOTIDE SEQUENCE [LARGE SCALE GENOMIC DNA]</scope>
    <source>
        <strain evidence="12 13">B2</strain>
    </source>
</reference>
<evidence type="ECO:0000259" key="10">
    <source>
        <dbReference type="PROSITE" id="PS50109"/>
    </source>
</evidence>
<name>A0A7Z8G4S0_CARDV</name>
<comment type="subcellular location">
    <subcellularLocation>
        <location evidence="2">Membrane</location>
    </subcellularLocation>
</comment>
<comment type="caution">
    <text evidence="12">The sequence shown here is derived from an EMBL/GenBank/DDBJ whole genome shotgun (WGS) entry which is preliminary data.</text>
</comment>
<feature type="domain" description="Histidine kinase" evidence="10">
    <location>
        <begin position="372"/>
        <end position="601"/>
    </location>
</feature>
<evidence type="ECO:0000256" key="7">
    <source>
        <dbReference type="ARBA" id="ARBA00023012"/>
    </source>
</evidence>
<dbReference type="GO" id="GO:0000155">
    <property type="term" value="F:phosphorelay sensor kinase activity"/>
    <property type="evidence" value="ECO:0007669"/>
    <property type="project" value="InterPro"/>
</dbReference>
<dbReference type="GO" id="GO:0000156">
    <property type="term" value="F:phosphorelay response regulator activity"/>
    <property type="evidence" value="ECO:0007669"/>
    <property type="project" value="TreeGrafter"/>
</dbReference>
<dbReference type="InterPro" id="IPR036890">
    <property type="entry name" value="HATPase_C_sf"/>
</dbReference>
<dbReference type="RefSeq" id="WP_135026329.1">
    <property type="nucleotide sequence ID" value="NZ_JBFUWK010000004.1"/>
</dbReference>
<dbReference type="SMART" id="SM00387">
    <property type="entry name" value="HATPase_c"/>
    <property type="match status" value="1"/>
</dbReference>
<evidence type="ECO:0000256" key="1">
    <source>
        <dbReference type="ARBA" id="ARBA00000085"/>
    </source>
</evidence>
<dbReference type="InterPro" id="IPR005467">
    <property type="entry name" value="His_kinase_dom"/>
</dbReference>
<dbReference type="InterPro" id="IPR003660">
    <property type="entry name" value="HAMP_dom"/>
</dbReference>
<evidence type="ECO:0000256" key="6">
    <source>
        <dbReference type="ARBA" id="ARBA00022777"/>
    </source>
</evidence>
<dbReference type="CDD" id="cd06225">
    <property type="entry name" value="HAMP"/>
    <property type="match status" value="1"/>
</dbReference>
<keyword evidence="8 9" id="KW-0472">Membrane</keyword>
<dbReference type="CDD" id="cd00082">
    <property type="entry name" value="HisKA"/>
    <property type="match status" value="1"/>
</dbReference>
<keyword evidence="9" id="KW-0812">Transmembrane</keyword>
<dbReference type="Pfam" id="PF02518">
    <property type="entry name" value="HATPase_c"/>
    <property type="match status" value="1"/>
</dbReference>
<dbReference type="SUPFAM" id="SSF158472">
    <property type="entry name" value="HAMP domain-like"/>
    <property type="match status" value="1"/>
</dbReference>
<evidence type="ECO:0000256" key="3">
    <source>
        <dbReference type="ARBA" id="ARBA00012438"/>
    </source>
</evidence>
<evidence type="ECO:0000256" key="2">
    <source>
        <dbReference type="ARBA" id="ARBA00004370"/>
    </source>
</evidence>
<dbReference type="GO" id="GO:0030295">
    <property type="term" value="F:protein kinase activator activity"/>
    <property type="evidence" value="ECO:0007669"/>
    <property type="project" value="TreeGrafter"/>
</dbReference>
<dbReference type="InterPro" id="IPR003661">
    <property type="entry name" value="HisK_dim/P_dom"/>
</dbReference>
<dbReference type="FunFam" id="3.30.565.10:FF:000006">
    <property type="entry name" value="Sensor histidine kinase WalK"/>
    <property type="match status" value="1"/>
</dbReference>
<evidence type="ECO:0000313" key="12">
    <source>
        <dbReference type="EMBL" id="TFJ25042.1"/>
    </source>
</evidence>
<keyword evidence="4" id="KW-0597">Phosphoprotein</keyword>
<dbReference type="SMART" id="SM00304">
    <property type="entry name" value="HAMP"/>
    <property type="match status" value="1"/>
</dbReference>
<keyword evidence="6 12" id="KW-0418">Kinase</keyword>
<dbReference type="PROSITE" id="PS50109">
    <property type="entry name" value="HIS_KIN"/>
    <property type="match status" value="1"/>
</dbReference>